<protein>
    <recommendedName>
        <fullName evidence="3">Aminotransferase-like plant mobile domain-containing protein</fullName>
    </recommendedName>
</protein>
<comment type="caution">
    <text evidence="1">The sequence shown here is derived from an EMBL/GenBank/DDBJ whole genome shotgun (WGS) entry which is preliminary data.</text>
</comment>
<proteinExistence type="predicted"/>
<name>A0AAD8J2S6_9APIA</name>
<dbReference type="EMBL" id="JAUIZM010000003">
    <property type="protein sequence ID" value="KAK1394872.1"/>
    <property type="molecule type" value="Genomic_DNA"/>
</dbReference>
<evidence type="ECO:0008006" key="3">
    <source>
        <dbReference type="Google" id="ProtNLM"/>
    </source>
</evidence>
<evidence type="ECO:0000313" key="1">
    <source>
        <dbReference type="EMBL" id="KAK1394872.1"/>
    </source>
</evidence>
<dbReference type="AlphaFoldDB" id="A0AAD8J2S6"/>
<evidence type="ECO:0000313" key="2">
    <source>
        <dbReference type="Proteomes" id="UP001237642"/>
    </source>
</evidence>
<reference evidence="1" key="2">
    <citation type="submission" date="2023-05" db="EMBL/GenBank/DDBJ databases">
        <authorList>
            <person name="Schelkunov M.I."/>
        </authorList>
    </citation>
    <scope>NUCLEOTIDE SEQUENCE</scope>
    <source>
        <strain evidence="1">Hsosn_3</strain>
        <tissue evidence="1">Leaf</tissue>
    </source>
</reference>
<dbReference type="Proteomes" id="UP001237642">
    <property type="component" value="Unassembled WGS sequence"/>
</dbReference>
<keyword evidence="2" id="KW-1185">Reference proteome</keyword>
<organism evidence="1 2">
    <name type="scientific">Heracleum sosnowskyi</name>
    <dbReference type="NCBI Taxonomy" id="360622"/>
    <lineage>
        <taxon>Eukaryota</taxon>
        <taxon>Viridiplantae</taxon>
        <taxon>Streptophyta</taxon>
        <taxon>Embryophyta</taxon>
        <taxon>Tracheophyta</taxon>
        <taxon>Spermatophyta</taxon>
        <taxon>Magnoliopsida</taxon>
        <taxon>eudicotyledons</taxon>
        <taxon>Gunneridae</taxon>
        <taxon>Pentapetalae</taxon>
        <taxon>asterids</taxon>
        <taxon>campanulids</taxon>
        <taxon>Apiales</taxon>
        <taxon>Apiaceae</taxon>
        <taxon>Apioideae</taxon>
        <taxon>apioid superclade</taxon>
        <taxon>Tordylieae</taxon>
        <taxon>Tordyliinae</taxon>
        <taxon>Heracleum</taxon>
    </lineage>
</organism>
<reference evidence="1" key="1">
    <citation type="submission" date="2023-02" db="EMBL/GenBank/DDBJ databases">
        <title>Genome of toxic invasive species Heracleum sosnowskyi carries increased number of genes despite the absence of recent whole-genome duplications.</title>
        <authorList>
            <person name="Schelkunov M."/>
            <person name="Shtratnikova V."/>
            <person name="Makarenko M."/>
            <person name="Klepikova A."/>
            <person name="Omelchenko D."/>
            <person name="Novikova G."/>
            <person name="Obukhova E."/>
            <person name="Bogdanov V."/>
            <person name="Penin A."/>
            <person name="Logacheva M."/>
        </authorList>
    </citation>
    <scope>NUCLEOTIDE SEQUENCE</scope>
    <source>
        <strain evidence="1">Hsosn_3</strain>
        <tissue evidence="1">Leaf</tissue>
    </source>
</reference>
<gene>
    <name evidence="1" type="ORF">POM88_013928</name>
</gene>
<accession>A0AAD8J2S6</accession>
<sequence length="269" mass="30368">MLAFLDMELCKACHKDKDEIAGYLLLLQLWAWSRLHSLAPIPRGPSLDNVHIWGDLVGPHDLMWRSHLSFVDSGSHSAAIYRLQLDLELLACIDLVKKGQIDGDISTITAYGRQLLQNKFASGYYQDFPVEDRRAKEDALRVKTKWAGHRGGRGGVNAQQRLLGECPGANVGDDGYDDVEDGGSVHLDDERDEHLHDKEDMHTGETSTRVDHDHVRHREVESIVVDPKERPFLPNWNLLPSNDSLFTQSPCQAPLHQPLDRQQLPLAHQ</sequence>